<sequence length="128" mass="14655">MKEKWIDLLFKHKGSFATYQEPLGAIIGHEVDIILNEEKPYTPLLRRKASPDSPRAREALEVHIKELMDLGVLRKVKHNEQIEVTTAVIIAWHNGKSSISGIFRALTTYIIPDRSPIPRINEKFTQLS</sequence>
<dbReference type="InterPro" id="IPR043502">
    <property type="entry name" value="DNA/RNA_pol_sf"/>
</dbReference>
<evidence type="ECO:0000313" key="1">
    <source>
        <dbReference type="EMBL" id="MBW0500833.1"/>
    </source>
</evidence>
<proteinExistence type="predicted"/>
<dbReference type="AlphaFoldDB" id="A0A9Q3DHE8"/>
<dbReference type="Gene3D" id="3.30.70.270">
    <property type="match status" value="1"/>
</dbReference>
<dbReference type="EMBL" id="AVOT02016018">
    <property type="protein sequence ID" value="MBW0500833.1"/>
    <property type="molecule type" value="Genomic_DNA"/>
</dbReference>
<name>A0A9Q3DHE8_9BASI</name>
<dbReference type="SUPFAM" id="SSF56672">
    <property type="entry name" value="DNA/RNA polymerases"/>
    <property type="match status" value="1"/>
</dbReference>
<comment type="caution">
    <text evidence="1">The sequence shown here is derived from an EMBL/GenBank/DDBJ whole genome shotgun (WGS) entry which is preliminary data.</text>
</comment>
<dbReference type="InterPro" id="IPR043128">
    <property type="entry name" value="Rev_trsase/Diguanyl_cyclase"/>
</dbReference>
<accession>A0A9Q3DHE8</accession>
<protein>
    <submittedName>
        <fullName evidence="1">Uncharacterized protein</fullName>
    </submittedName>
</protein>
<organism evidence="1 2">
    <name type="scientific">Austropuccinia psidii MF-1</name>
    <dbReference type="NCBI Taxonomy" id="1389203"/>
    <lineage>
        <taxon>Eukaryota</taxon>
        <taxon>Fungi</taxon>
        <taxon>Dikarya</taxon>
        <taxon>Basidiomycota</taxon>
        <taxon>Pucciniomycotina</taxon>
        <taxon>Pucciniomycetes</taxon>
        <taxon>Pucciniales</taxon>
        <taxon>Sphaerophragmiaceae</taxon>
        <taxon>Austropuccinia</taxon>
    </lineage>
</organism>
<evidence type="ECO:0000313" key="2">
    <source>
        <dbReference type="Proteomes" id="UP000765509"/>
    </source>
</evidence>
<dbReference type="Proteomes" id="UP000765509">
    <property type="component" value="Unassembled WGS sequence"/>
</dbReference>
<dbReference type="Gene3D" id="3.10.10.10">
    <property type="entry name" value="HIV Type 1 Reverse Transcriptase, subunit A, domain 1"/>
    <property type="match status" value="1"/>
</dbReference>
<dbReference type="OrthoDB" id="2286242at2759"/>
<reference evidence="1" key="1">
    <citation type="submission" date="2021-03" db="EMBL/GenBank/DDBJ databases">
        <title>Draft genome sequence of rust myrtle Austropuccinia psidii MF-1, a brazilian biotype.</title>
        <authorList>
            <person name="Quecine M.C."/>
            <person name="Pachon D.M.R."/>
            <person name="Bonatelli M.L."/>
            <person name="Correr F.H."/>
            <person name="Franceschini L.M."/>
            <person name="Leite T.F."/>
            <person name="Margarido G.R.A."/>
            <person name="Almeida C.A."/>
            <person name="Ferrarezi J.A."/>
            <person name="Labate C.A."/>
        </authorList>
    </citation>
    <scope>NUCLEOTIDE SEQUENCE</scope>
    <source>
        <strain evidence="1">MF-1</strain>
    </source>
</reference>
<gene>
    <name evidence="1" type="ORF">O181_040548</name>
</gene>
<keyword evidence="2" id="KW-1185">Reference proteome</keyword>